<dbReference type="AlphaFoldDB" id="A0A3P1T5G2"/>
<proteinExistence type="predicted"/>
<reference evidence="2 3" key="1">
    <citation type="submission" date="2018-11" db="EMBL/GenBank/DDBJ databases">
        <title>Genomes From Bacteria Associated with the Canine Oral Cavity: a Test Case for Automated Genome-Based Taxonomic Assignment.</title>
        <authorList>
            <person name="Coil D.A."/>
            <person name="Jospin G."/>
            <person name="Darling A.E."/>
            <person name="Wallis C."/>
            <person name="Davis I.J."/>
            <person name="Harris S."/>
            <person name="Eisen J.A."/>
            <person name="Holcombe L.J."/>
            <person name="O'Flynn C."/>
        </authorList>
    </citation>
    <scope>NUCLEOTIDE SEQUENCE [LARGE SCALE GENOMIC DNA]</scope>
    <source>
        <strain evidence="2 3">OH887_COT-365</strain>
    </source>
</reference>
<evidence type="ECO:0000313" key="2">
    <source>
        <dbReference type="EMBL" id="RRD04742.1"/>
    </source>
</evidence>
<organism evidence="2 3">
    <name type="scientific">Arachnia propionica</name>
    <dbReference type="NCBI Taxonomy" id="1750"/>
    <lineage>
        <taxon>Bacteria</taxon>
        <taxon>Bacillati</taxon>
        <taxon>Actinomycetota</taxon>
        <taxon>Actinomycetes</taxon>
        <taxon>Propionibacteriales</taxon>
        <taxon>Propionibacteriaceae</taxon>
        <taxon>Arachnia</taxon>
    </lineage>
</organism>
<name>A0A3P1T5G2_9ACTN</name>
<evidence type="ECO:0000256" key="1">
    <source>
        <dbReference type="SAM" id="Phobius"/>
    </source>
</evidence>
<dbReference type="OrthoDB" id="4697614at2"/>
<keyword evidence="1" id="KW-1133">Transmembrane helix</keyword>
<feature type="transmembrane region" description="Helical" evidence="1">
    <location>
        <begin position="262"/>
        <end position="286"/>
    </location>
</feature>
<evidence type="ECO:0000313" key="3">
    <source>
        <dbReference type="Proteomes" id="UP000280819"/>
    </source>
</evidence>
<gene>
    <name evidence="2" type="ORF">EII34_09390</name>
</gene>
<protein>
    <submittedName>
        <fullName evidence="2">Uncharacterized protein</fullName>
    </submittedName>
</protein>
<feature type="transmembrane region" description="Helical" evidence="1">
    <location>
        <begin position="187"/>
        <end position="206"/>
    </location>
</feature>
<feature type="transmembrane region" description="Helical" evidence="1">
    <location>
        <begin position="213"/>
        <end position="233"/>
    </location>
</feature>
<dbReference type="RefSeq" id="WP_124844894.1">
    <property type="nucleotide sequence ID" value="NZ_RQZG01000009.1"/>
</dbReference>
<dbReference type="Proteomes" id="UP000280819">
    <property type="component" value="Unassembled WGS sequence"/>
</dbReference>
<dbReference type="EMBL" id="RQZG01000009">
    <property type="protein sequence ID" value="RRD04742.1"/>
    <property type="molecule type" value="Genomic_DNA"/>
</dbReference>
<accession>A0A3P1T5G2</accession>
<keyword evidence="1" id="KW-0812">Transmembrane</keyword>
<sequence length="299" mass="32280">MRNVFAGFLGIVALLAGLLGVVLQWIDHSARDPRPTEQVALAVAEDPAVHTAVAQEVTQRLEESLKQVDLPYEQLTQQLTEAVEVTVEEVLADQGFDTAWRTILGQSRERLVADLDAWRSGDPSPDLTLNLTPIAHLVLDQLKTHGDPAVALAAEHIEVPDQMVMTGTRLEDRVTEIASPTLQLAQLWQAFLLLAAVVLLLAVAFARPRGRGVVLLLVGLFAAGGGALLRYLLDQVGLPGRGQATLVQTMATVATRQLTSSLAASLMLLVWVGLAMAVVGLTWWVIAARRHPAHPRPGR</sequence>
<keyword evidence="1" id="KW-0472">Membrane</keyword>
<comment type="caution">
    <text evidence="2">The sequence shown here is derived from an EMBL/GenBank/DDBJ whole genome shotgun (WGS) entry which is preliminary data.</text>
</comment>